<dbReference type="EMBL" id="FO904938">
    <property type="protein sequence ID" value="CDP27180.1"/>
    <property type="molecule type" value="Genomic_DNA"/>
</dbReference>
<evidence type="ECO:0000313" key="3">
    <source>
        <dbReference type="EMBL" id="CDP27180.1"/>
    </source>
</evidence>
<dbReference type="GO" id="GO:0005737">
    <property type="term" value="C:cytoplasm"/>
    <property type="evidence" value="ECO:0007669"/>
    <property type="project" value="TreeGrafter"/>
</dbReference>
<dbReference type="SMART" id="SM00582">
    <property type="entry name" value="RPR"/>
    <property type="match status" value="1"/>
</dbReference>
<dbReference type="PANTHER" id="PTHR15921:SF3">
    <property type="entry name" value="PRE-MRNA CLEAVAGE COMPLEX 2 PROTEIN PCF11"/>
    <property type="match status" value="1"/>
</dbReference>
<dbReference type="Gene3D" id="1.25.40.90">
    <property type="match status" value="1"/>
</dbReference>
<dbReference type="GO" id="GO:0006369">
    <property type="term" value="P:termination of RNA polymerase II transcription"/>
    <property type="evidence" value="ECO:0007669"/>
    <property type="project" value="InterPro"/>
</dbReference>
<feature type="region of interest" description="Disordered" evidence="1">
    <location>
        <begin position="154"/>
        <end position="210"/>
    </location>
</feature>
<dbReference type="FunCoup" id="A0A090CGT6">
    <property type="interactions" value="480"/>
</dbReference>
<feature type="compositionally biased region" description="Low complexity" evidence="1">
    <location>
        <begin position="495"/>
        <end position="507"/>
    </location>
</feature>
<proteinExistence type="predicted"/>
<evidence type="ECO:0000313" key="4">
    <source>
        <dbReference type="Proteomes" id="UP000001197"/>
    </source>
</evidence>
<dbReference type="InterPro" id="IPR006569">
    <property type="entry name" value="CID_dom"/>
</dbReference>
<dbReference type="InParanoid" id="A0A090CGT6"/>
<dbReference type="GO" id="GO:0005849">
    <property type="term" value="C:mRNA cleavage factor complex"/>
    <property type="evidence" value="ECO:0007669"/>
    <property type="project" value="TreeGrafter"/>
</dbReference>
<dbReference type="STRING" id="515849.A0A090CGT6"/>
<organism evidence="3 4">
    <name type="scientific">Podospora anserina (strain S / ATCC MYA-4624 / DSM 980 / FGSC 10383)</name>
    <name type="common">Pleurage anserina</name>
    <dbReference type="NCBI Taxonomy" id="515849"/>
    <lineage>
        <taxon>Eukaryota</taxon>
        <taxon>Fungi</taxon>
        <taxon>Dikarya</taxon>
        <taxon>Ascomycota</taxon>
        <taxon>Pezizomycotina</taxon>
        <taxon>Sordariomycetes</taxon>
        <taxon>Sordariomycetidae</taxon>
        <taxon>Sordariales</taxon>
        <taxon>Podosporaceae</taxon>
        <taxon>Podospora</taxon>
        <taxon>Podospora anserina</taxon>
    </lineage>
</organism>
<dbReference type="PANTHER" id="PTHR15921">
    <property type="entry name" value="PRE-MRNA CLEAVAGE COMPLEX II"/>
    <property type="match status" value="1"/>
</dbReference>
<feature type="region of interest" description="Disordered" evidence="1">
    <location>
        <begin position="479"/>
        <end position="508"/>
    </location>
</feature>
<feature type="region of interest" description="Disordered" evidence="1">
    <location>
        <begin position="760"/>
        <end position="784"/>
    </location>
</feature>
<dbReference type="CDD" id="cd16982">
    <property type="entry name" value="CID_Pcf11"/>
    <property type="match status" value="1"/>
</dbReference>
<reference evidence="4" key="2">
    <citation type="journal article" date="2014" name="Genetics">
        <title>Maintaining two mating types: Structure of the mating type locus and its role in heterokaryosis in Podospora anserina.</title>
        <authorList>
            <person name="Grognet P."/>
            <person name="Bidard F."/>
            <person name="Kuchly C."/>
            <person name="Tong L.C.H."/>
            <person name="Coppin E."/>
            <person name="Benkhali J.A."/>
            <person name="Couloux A."/>
            <person name="Wincker P."/>
            <person name="Debuchy R."/>
            <person name="Silar P."/>
        </authorList>
    </citation>
    <scope>GENOME REANNOTATION</scope>
    <source>
        <strain evidence="4">S / ATCC MYA-4624 / DSM 980 / FGSC 10383</strain>
    </source>
</reference>
<feature type="domain" description="CID" evidence="2">
    <location>
        <begin position="4"/>
        <end position="142"/>
    </location>
</feature>
<feature type="compositionally biased region" description="Gly residues" evidence="1">
    <location>
        <begin position="769"/>
        <end position="784"/>
    </location>
</feature>
<feature type="compositionally biased region" description="Basic residues" evidence="1">
    <location>
        <begin position="664"/>
        <end position="676"/>
    </location>
</feature>
<name>A0A090CGT6_PODAN</name>
<keyword evidence="4" id="KW-1185">Reference proteome</keyword>
<dbReference type="PROSITE" id="PS51391">
    <property type="entry name" value="CID"/>
    <property type="match status" value="1"/>
</dbReference>
<dbReference type="Pfam" id="PF04818">
    <property type="entry name" value="CID"/>
    <property type="match status" value="1"/>
</dbReference>
<feature type="compositionally biased region" description="Pro residues" evidence="1">
    <location>
        <begin position="178"/>
        <end position="187"/>
    </location>
</feature>
<dbReference type="GO" id="GO:0000993">
    <property type="term" value="F:RNA polymerase II complex binding"/>
    <property type="evidence" value="ECO:0007669"/>
    <property type="project" value="InterPro"/>
</dbReference>
<dbReference type="GO" id="GO:0031124">
    <property type="term" value="P:mRNA 3'-end processing"/>
    <property type="evidence" value="ECO:0007669"/>
    <property type="project" value="InterPro"/>
</dbReference>
<feature type="region of interest" description="Disordered" evidence="1">
    <location>
        <begin position="454"/>
        <end position="473"/>
    </location>
</feature>
<dbReference type="InterPro" id="IPR047415">
    <property type="entry name" value="Pcf11_CID"/>
</dbReference>
<dbReference type="Proteomes" id="UP000001197">
    <property type="component" value="Chromosome 3"/>
</dbReference>
<reference evidence="3 4" key="1">
    <citation type="journal article" date="2008" name="Genome Biol.">
        <title>The genome sequence of the model ascomycete fungus Podospora anserina.</title>
        <authorList>
            <person name="Espagne E."/>
            <person name="Lespinet O."/>
            <person name="Malagnac F."/>
            <person name="Da Silva C."/>
            <person name="Jaillon O."/>
            <person name="Porcel B.M."/>
            <person name="Couloux A."/>
            <person name="Aury J.-M."/>
            <person name="Segurens B."/>
            <person name="Poulain J."/>
            <person name="Anthouard V."/>
            <person name="Grossetete S."/>
            <person name="Khalili H."/>
            <person name="Coppin E."/>
            <person name="Dequard-Chablat M."/>
            <person name="Picard M."/>
            <person name="Contamine V."/>
            <person name="Arnaise S."/>
            <person name="Bourdais A."/>
            <person name="Berteaux-Lecellier V."/>
            <person name="Gautheret D."/>
            <person name="de Vries R.P."/>
            <person name="Battaglia E."/>
            <person name="Coutinho P.M."/>
            <person name="Danchin E.G.J."/>
            <person name="Henrissat B."/>
            <person name="El Khoury R."/>
            <person name="Sainsard-Chanet A."/>
            <person name="Boivin A."/>
            <person name="Pinan-Lucarre B."/>
            <person name="Sellem C.H."/>
            <person name="Debuchy R."/>
            <person name="Wincker P."/>
            <person name="Weissenbach J."/>
            <person name="Silar P."/>
        </authorList>
    </citation>
    <scope>NUCLEOTIDE SEQUENCE [LARGE SCALE GENOMIC DNA]</scope>
    <source>
        <strain evidence="4">S / ATCC MYA-4624 / DSM 980 / FGSC 10383</strain>
    </source>
</reference>
<evidence type="ECO:0000259" key="2">
    <source>
        <dbReference type="PROSITE" id="PS51391"/>
    </source>
</evidence>
<feature type="compositionally biased region" description="Pro residues" evidence="1">
    <location>
        <begin position="531"/>
        <end position="545"/>
    </location>
</feature>
<feature type="region of interest" description="Disordered" evidence="1">
    <location>
        <begin position="525"/>
        <end position="545"/>
    </location>
</feature>
<feature type="region of interest" description="Disordered" evidence="1">
    <location>
        <begin position="232"/>
        <end position="263"/>
    </location>
</feature>
<dbReference type="GO" id="GO:0003729">
    <property type="term" value="F:mRNA binding"/>
    <property type="evidence" value="ECO:0007669"/>
    <property type="project" value="InterPro"/>
</dbReference>
<sequence length="784" mass="83366">MEDHGDEVAADFREALQDLTTNARFEIVTLTNIARENADHGLAISEVLTNHIKEAPASKTLPALYVLDSIVKNVPTPYALYFGPKLYQIFMGSYTKVDNATRRKMDEMLKTWKEPVAGSISKKPVFPLELVRPIENALLAARNAYMEQVKFQTHLMRGRPAGPPARDTPTPPMGRAYQPPPPPPPHGQPSYQGPPNGQYPPPGEQAYPMRSGNVSASVALIHAVRVANTCLQTPNGVPNRTTPPQPAPSAGPYAHYQPPPNQGPYGVPPAPGINIDKLKDDIQQLIELDRAGFAQNMHDASKQNRLKALLDLQKVVQSQNLPQEQLMIISDQVAKLAVNMRAAQAQPPPSYPPALPPPYNTHTPTPPVVTQQFAPPPVAAAAPPPSVLPQLPAVLAAALGRPASNVAPVPVAAAPPPPVRPTTTAGGAAPGTLSLDAILGQGALAALLAAKKPATPQQSSTAPVPPPAAVPPALAALRSPPQQAAPFQPPPAPPVAQQQPPAAAANPLTQNPSALLAMLRQSGLLGGTPGVPTPPPAIPSLPPPDPNIITLTPASLKFPRLHLLPYLLDHLGPPCSQCGRRFPTTEEGRKKKTQHMDWHFRVHQRVAEAEQRGQHRSQFVSELDWIQSHEEPDVDYNAPSGGGGSGEGDGSESDDNDWSAAVKGGRRKKNEKKKRWITAPDEGDGTGTGTNKVCPICQEKFQSRYLEEVQDWVWMDAVVVGSGQGRRVFHGTCWDEVNTGHKRGGQGQGTMVMLGNSNNKRKMKEEEGGGGGGGGGGLGGGLKG</sequence>
<dbReference type="SUPFAM" id="SSF48464">
    <property type="entry name" value="ENTH/VHS domain"/>
    <property type="match status" value="1"/>
</dbReference>
<dbReference type="eggNOG" id="KOG2071">
    <property type="taxonomic scope" value="Eukaryota"/>
</dbReference>
<protein>
    <submittedName>
        <fullName evidence="3">PCF11 component of pre-mRNA 3'-end processing factor CF I</fullName>
    </submittedName>
</protein>
<dbReference type="Pfam" id="PF21936">
    <property type="entry name" value="Pcf11_C"/>
    <property type="match status" value="1"/>
</dbReference>
<feature type="region of interest" description="Disordered" evidence="1">
    <location>
        <begin position="631"/>
        <end position="692"/>
    </location>
</feature>
<evidence type="ECO:0000256" key="1">
    <source>
        <dbReference type="SAM" id="MobiDB-lite"/>
    </source>
</evidence>
<dbReference type="InterPro" id="IPR045154">
    <property type="entry name" value="PCF11-like"/>
</dbReference>
<dbReference type="InterPro" id="IPR054127">
    <property type="entry name" value="Pcf11_C"/>
</dbReference>
<accession>A0A090CGT6</accession>
<dbReference type="InterPro" id="IPR008942">
    <property type="entry name" value="ENTH_VHS"/>
</dbReference>
<dbReference type="FunFam" id="1.25.40.90:FF:000016">
    <property type="entry name" value="mRNA cleavage factor complex component Pcf11"/>
    <property type="match status" value="1"/>
</dbReference>
<dbReference type="AlphaFoldDB" id="A0A090CGT6"/>